<dbReference type="Proteomes" id="UP000031523">
    <property type="component" value="Chromosome"/>
</dbReference>
<keyword evidence="3" id="KW-1185">Reference proteome</keyword>
<feature type="region of interest" description="Disordered" evidence="1">
    <location>
        <begin position="1"/>
        <end position="81"/>
    </location>
</feature>
<dbReference type="KEGG" id="sals:SLNWT_6710"/>
<gene>
    <name evidence="2" type="ORF">SLNWT_6710</name>
</gene>
<feature type="compositionally biased region" description="Acidic residues" evidence="1">
    <location>
        <begin position="1"/>
        <end position="11"/>
    </location>
</feature>
<evidence type="ECO:0000313" key="2">
    <source>
        <dbReference type="EMBL" id="AJE87086.1"/>
    </source>
</evidence>
<evidence type="ECO:0000256" key="1">
    <source>
        <dbReference type="SAM" id="MobiDB-lite"/>
    </source>
</evidence>
<accession>A0A0B5F8A1</accession>
<proteinExistence type="predicted"/>
<name>A0A0B5F8A1_STRA4</name>
<organism evidence="2 3">
    <name type="scientific">Streptomyces albus (strain ATCC 21838 / DSM 41398 / FERM P-419 / JCM 4703 / NBRC 107858)</name>
    <dbReference type="NCBI Taxonomy" id="1081613"/>
    <lineage>
        <taxon>Bacteria</taxon>
        <taxon>Bacillati</taxon>
        <taxon>Actinomycetota</taxon>
        <taxon>Actinomycetes</taxon>
        <taxon>Kitasatosporales</taxon>
        <taxon>Streptomycetaceae</taxon>
        <taxon>Streptomyces</taxon>
    </lineage>
</organism>
<evidence type="ECO:0000313" key="3">
    <source>
        <dbReference type="Proteomes" id="UP000031523"/>
    </source>
</evidence>
<feature type="compositionally biased region" description="Basic and acidic residues" evidence="1">
    <location>
        <begin position="47"/>
        <end position="66"/>
    </location>
</feature>
<reference evidence="2 3" key="1">
    <citation type="submission" date="2015-01" db="EMBL/GenBank/DDBJ databases">
        <title>Enhanced salinomycin production by adjusting the supply of polyketide extender units in Streptomyce albus DSM 41398.</title>
        <authorList>
            <person name="Lu C."/>
        </authorList>
    </citation>
    <scope>NUCLEOTIDE SEQUENCE [LARGE SCALE GENOMIC DNA]</scope>
    <source>
        <strain evidence="3">ATCC 21838 / DSM 41398 / FERM P-419 / JCM 4703 / NBRC 107858</strain>
    </source>
</reference>
<dbReference type="AlphaFoldDB" id="A0A0B5F8A1"/>
<dbReference type="EMBL" id="CP010519">
    <property type="protein sequence ID" value="AJE87086.1"/>
    <property type="molecule type" value="Genomic_DNA"/>
</dbReference>
<protein>
    <submittedName>
        <fullName evidence="2">Uncharacterized protein</fullName>
    </submittedName>
</protein>
<sequence length="81" mass="8678">MPAIRDEEEETGPQSKPVPHDPPDQQADADSEAPDPWEGSTPQEDNAPPHKDVPDTDEAGTSRRSEPSSPVAEPQPEEPSG</sequence>